<evidence type="ECO:0000313" key="3">
    <source>
        <dbReference type="Proteomes" id="UP000799538"/>
    </source>
</evidence>
<dbReference type="EMBL" id="ML992508">
    <property type="protein sequence ID" value="KAF2222711.1"/>
    <property type="molecule type" value="Genomic_DNA"/>
</dbReference>
<sequence>MPFATHFPSPSSFFSSSPIAPLPNKTPQHRQISPPKETSPPNHSSPPLPQPSSSWTPTPPNPSAAQSLWKPTSTGSGALPRLQPARGSAQWLPAREDRRHAPSTPQKSAPAPLPSNSSRPADEEAKMVAVECVPLEEKGEEQEAVEEGKGAEAKREVVLASSER</sequence>
<proteinExistence type="predicted"/>
<feature type="compositionally biased region" description="Polar residues" evidence="1">
    <location>
        <begin position="64"/>
        <end position="76"/>
    </location>
</feature>
<name>A0A6A6GAE6_9PEZI</name>
<accession>A0A6A6GAE6</accession>
<reference evidence="3" key="1">
    <citation type="journal article" date="2020" name="Stud. Mycol.">
        <title>101 Dothideomycetes genomes: A test case for predicting lifestyles and emergence of pathogens.</title>
        <authorList>
            <person name="Haridas S."/>
            <person name="Albert R."/>
            <person name="Binder M."/>
            <person name="Bloem J."/>
            <person name="LaButti K."/>
            <person name="Salamov A."/>
            <person name="Andreopoulos B."/>
            <person name="Baker S."/>
            <person name="Barry K."/>
            <person name="Bills G."/>
            <person name="Bluhm B."/>
            <person name="Cannon C."/>
            <person name="Castanera R."/>
            <person name="Culley D."/>
            <person name="Daum C."/>
            <person name="Ezra D."/>
            <person name="Gonzalez J."/>
            <person name="Henrissat B."/>
            <person name="Kuo A."/>
            <person name="Liang C."/>
            <person name="Lipzen A."/>
            <person name="Lutzoni F."/>
            <person name="Magnuson J."/>
            <person name="Mondo S."/>
            <person name="Nolan M."/>
            <person name="Ohm R."/>
            <person name="Pangilinan J."/>
            <person name="Park H.-J."/>
            <person name="Ramirez L."/>
            <person name="Alfaro M."/>
            <person name="Sun H."/>
            <person name="Tritt A."/>
            <person name="Yoshinaga Y."/>
            <person name="Zwiers L.-H."/>
            <person name="Turgeon B."/>
            <person name="Goodwin S."/>
            <person name="Spatafora J."/>
            <person name="Crous P."/>
            <person name="Grigoriev I."/>
        </authorList>
    </citation>
    <scope>NUCLEOTIDE SEQUENCE [LARGE SCALE GENOMIC DNA]</scope>
    <source>
        <strain evidence="3">CECT 20119</strain>
    </source>
</reference>
<feature type="compositionally biased region" description="Basic and acidic residues" evidence="1">
    <location>
        <begin position="146"/>
        <end position="164"/>
    </location>
</feature>
<dbReference type="AlphaFoldDB" id="A0A6A6GAE6"/>
<feature type="compositionally biased region" description="Low complexity" evidence="1">
    <location>
        <begin position="7"/>
        <end position="18"/>
    </location>
</feature>
<keyword evidence="3" id="KW-1185">Reference proteome</keyword>
<gene>
    <name evidence="2" type="ORF">BDZ85DRAFT_282756</name>
</gene>
<protein>
    <submittedName>
        <fullName evidence="2">Uncharacterized protein</fullName>
    </submittedName>
</protein>
<evidence type="ECO:0000313" key="2">
    <source>
        <dbReference type="EMBL" id="KAF2222711.1"/>
    </source>
</evidence>
<dbReference type="Proteomes" id="UP000799538">
    <property type="component" value="Unassembled WGS sequence"/>
</dbReference>
<evidence type="ECO:0000256" key="1">
    <source>
        <dbReference type="SAM" id="MobiDB-lite"/>
    </source>
</evidence>
<feature type="region of interest" description="Disordered" evidence="1">
    <location>
        <begin position="1"/>
        <end position="164"/>
    </location>
</feature>
<organism evidence="2 3">
    <name type="scientific">Elsinoe ampelina</name>
    <dbReference type="NCBI Taxonomy" id="302913"/>
    <lineage>
        <taxon>Eukaryota</taxon>
        <taxon>Fungi</taxon>
        <taxon>Dikarya</taxon>
        <taxon>Ascomycota</taxon>
        <taxon>Pezizomycotina</taxon>
        <taxon>Dothideomycetes</taxon>
        <taxon>Dothideomycetidae</taxon>
        <taxon>Myriangiales</taxon>
        <taxon>Elsinoaceae</taxon>
        <taxon>Elsinoe</taxon>
    </lineage>
</organism>